<dbReference type="EMBL" id="JAUJYN010000006">
    <property type="protein sequence ID" value="KAK1269322.1"/>
    <property type="molecule type" value="Genomic_DNA"/>
</dbReference>
<reference evidence="2" key="1">
    <citation type="journal article" date="2023" name="Nat. Commun.">
        <title>Diploid and tetraploid genomes of Acorus and the evolution of monocots.</title>
        <authorList>
            <person name="Ma L."/>
            <person name="Liu K.W."/>
            <person name="Li Z."/>
            <person name="Hsiao Y.Y."/>
            <person name="Qi Y."/>
            <person name="Fu T."/>
            <person name="Tang G.D."/>
            <person name="Zhang D."/>
            <person name="Sun W.H."/>
            <person name="Liu D.K."/>
            <person name="Li Y."/>
            <person name="Chen G.Z."/>
            <person name="Liu X.D."/>
            <person name="Liao X.Y."/>
            <person name="Jiang Y.T."/>
            <person name="Yu X."/>
            <person name="Hao Y."/>
            <person name="Huang J."/>
            <person name="Zhao X.W."/>
            <person name="Ke S."/>
            <person name="Chen Y.Y."/>
            <person name="Wu W.L."/>
            <person name="Hsu J.L."/>
            <person name="Lin Y.F."/>
            <person name="Huang M.D."/>
            <person name="Li C.Y."/>
            <person name="Huang L."/>
            <person name="Wang Z.W."/>
            <person name="Zhao X."/>
            <person name="Zhong W.Y."/>
            <person name="Peng D.H."/>
            <person name="Ahmad S."/>
            <person name="Lan S."/>
            <person name="Zhang J.S."/>
            <person name="Tsai W.C."/>
            <person name="Van de Peer Y."/>
            <person name="Liu Z.J."/>
        </authorList>
    </citation>
    <scope>NUCLEOTIDE SEQUENCE</scope>
    <source>
        <strain evidence="2">SCP</strain>
    </source>
</reference>
<evidence type="ECO:0000256" key="1">
    <source>
        <dbReference type="SAM" id="MobiDB-lite"/>
    </source>
</evidence>
<sequence>MADEGVGEEATAETKLHHHPSMPDANDHFGLLSDPFLLTVFNMVADGKSLMNVCLFHFIFLGESLPTPLLVSVLTPTQSS</sequence>
<feature type="region of interest" description="Disordered" evidence="1">
    <location>
        <begin position="1"/>
        <end position="21"/>
    </location>
</feature>
<gene>
    <name evidence="2" type="ORF">QJS04_geneDACA008237</name>
</gene>
<reference evidence="2" key="2">
    <citation type="submission" date="2023-06" db="EMBL/GenBank/DDBJ databases">
        <authorList>
            <person name="Ma L."/>
            <person name="Liu K.-W."/>
            <person name="Li Z."/>
            <person name="Hsiao Y.-Y."/>
            <person name="Qi Y."/>
            <person name="Fu T."/>
            <person name="Tang G."/>
            <person name="Zhang D."/>
            <person name="Sun W.-H."/>
            <person name="Liu D.-K."/>
            <person name="Li Y."/>
            <person name="Chen G.-Z."/>
            <person name="Liu X.-D."/>
            <person name="Liao X.-Y."/>
            <person name="Jiang Y.-T."/>
            <person name="Yu X."/>
            <person name="Hao Y."/>
            <person name="Huang J."/>
            <person name="Zhao X.-W."/>
            <person name="Ke S."/>
            <person name="Chen Y.-Y."/>
            <person name="Wu W.-L."/>
            <person name="Hsu J.-L."/>
            <person name="Lin Y.-F."/>
            <person name="Huang M.-D."/>
            <person name="Li C.-Y."/>
            <person name="Huang L."/>
            <person name="Wang Z.-W."/>
            <person name="Zhao X."/>
            <person name="Zhong W.-Y."/>
            <person name="Peng D.-H."/>
            <person name="Ahmad S."/>
            <person name="Lan S."/>
            <person name="Zhang J.-S."/>
            <person name="Tsai W.-C."/>
            <person name="Van De Peer Y."/>
            <person name="Liu Z.-J."/>
        </authorList>
    </citation>
    <scope>NUCLEOTIDE SEQUENCE</scope>
    <source>
        <strain evidence="2">SCP</strain>
        <tissue evidence="2">Leaves</tissue>
    </source>
</reference>
<evidence type="ECO:0000313" key="3">
    <source>
        <dbReference type="Proteomes" id="UP001179952"/>
    </source>
</evidence>
<proteinExistence type="predicted"/>
<accession>A0AAV9AYJ4</accession>
<name>A0AAV9AYJ4_ACOGR</name>
<evidence type="ECO:0000313" key="2">
    <source>
        <dbReference type="EMBL" id="KAK1269322.1"/>
    </source>
</evidence>
<protein>
    <submittedName>
        <fullName evidence="2">Uncharacterized protein</fullName>
    </submittedName>
</protein>
<organism evidence="2 3">
    <name type="scientific">Acorus gramineus</name>
    <name type="common">Dwarf sweet flag</name>
    <dbReference type="NCBI Taxonomy" id="55184"/>
    <lineage>
        <taxon>Eukaryota</taxon>
        <taxon>Viridiplantae</taxon>
        <taxon>Streptophyta</taxon>
        <taxon>Embryophyta</taxon>
        <taxon>Tracheophyta</taxon>
        <taxon>Spermatophyta</taxon>
        <taxon>Magnoliopsida</taxon>
        <taxon>Liliopsida</taxon>
        <taxon>Acoraceae</taxon>
        <taxon>Acorus</taxon>
    </lineage>
</organism>
<feature type="compositionally biased region" description="Acidic residues" evidence="1">
    <location>
        <begin position="1"/>
        <end position="11"/>
    </location>
</feature>
<comment type="caution">
    <text evidence="2">The sequence shown here is derived from an EMBL/GenBank/DDBJ whole genome shotgun (WGS) entry which is preliminary data.</text>
</comment>
<dbReference type="Proteomes" id="UP001179952">
    <property type="component" value="Unassembled WGS sequence"/>
</dbReference>
<keyword evidence="3" id="KW-1185">Reference proteome</keyword>
<dbReference type="AlphaFoldDB" id="A0AAV9AYJ4"/>